<dbReference type="SUPFAM" id="SSF88697">
    <property type="entry name" value="PUA domain-like"/>
    <property type="match status" value="1"/>
</dbReference>
<evidence type="ECO:0000313" key="2">
    <source>
        <dbReference type="Proteomes" id="UP000005262"/>
    </source>
</evidence>
<gene>
    <name evidence="1" type="ordered locus">Desmer_3383</name>
</gene>
<dbReference type="InterPro" id="IPR015947">
    <property type="entry name" value="PUA-like_sf"/>
</dbReference>
<keyword evidence="2" id="KW-1185">Reference proteome</keyword>
<dbReference type="EMBL" id="CP003629">
    <property type="protein sequence ID" value="AFQ45246.1"/>
    <property type="molecule type" value="Genomic_DNA"/>
</dbReference>
<protein>
    <recommendedName>
        <fullName evidence="3">ASCH domain-containing protein</fullName>
    </recommendedName>
</protein>
<dbReference type="RefSeq" id="WP_014904155.1">
    <property type="nucleotide sequence ID" value="NC_018515.1"/>
</dbReference>
<dbReference type="OrthoDB" id="9800495at2"/>
<evidence type="ECO:0000313" key="1">
    <source>
        <dbReference type="EMBL" id="AFQ45246.1"/>
    </source>
</evidence>
<organism evidence="1 2">
    <name type="scientific">Desulfosporosinus meridiei (strain ATCC BAA-275 / DSM 13257 / KCTC 12902 / NCIMB 13706 / S10)</name>
    <dbReference type="NCBI Taxonomy" id="768704"/>
    <lineage>
        <taxon>Bacteria</taxon>
        <taxon>Bacillati</taxon>
        <taxon>Bacillota</taxon>
        <taxon>Clostridia</taxon>
        <taxon>Eubacteriales</taxon>
        <taxon>Desulfitobacteriaceae</taxon>
        <taxon>Desulfosporosinus</taxon>
    </lineage>
</organism>
<sequence length="122" mass="14277">MRKMLLSINPEHVENIFNGSKQFEFRKIKCKSDVDKIVIYSTSPVMRVVGEVDLLGVIEDIPDKVWDITAEYSGITKRFYDQYFEHKEKAIAYRLGEVKKYREPLKLSDFGISFAPQSFVYI</sequence>
<reference evidence="1 2" key="1">
    <citation type="journal article" date="2012" name="J. Bacteriol.">
        <title>Complete genome sequences of Desulfosporosinus orientis DSM765T, Desulfosporosinus youngiae DSM17734T, Desulfosporosinus meridiei DSM13257T, and Desulfosporosinus acidiphilus DSM22704T.</title>
        <authorList>
            <person name="Pester M."/>
            <person name="Brambilla E."/>
            <person name="Alazard D."/>
            <person name="Rattei T."/>
            <person name="Weinmaier T."/>
            <person name="Han J."/>
            <person name="Lucas S."/>
            <person name="Lapidus A."/>
            <person name="Cheng J.F."/>
            <person name="Goodwin L."/>
            <person name="Pitluck S."/>
            <person name="Peters L."/>
            <person name="Ovchinnikova G."/>
            <person name="Teshima H."/>
            <person name="Detter J.C."/>
            <person name="Han C.S."/>
            <person name="Tapia R."/>
            <person name="Land M.L."/>
            <person name="Hauser L."/>
            <person name="Kyrpides N.C."/>
            <person name="Ivanova N.N."/>
            <person name="Pagani I."/>
            <person name="Huntmann M."/>
            <person name="Wei C.L."/>
            <person name="Davenport K.W."/>
            <person name="Daligault H."/>
            <person name="Chain P.S."/>
            <person name="Chen A."/>
            <person name="Mavromatis K."/>
            <person name="Markowitz V."/>
            <person name="Szeto E."/>
            <person name="Mikhailova N."/>
            <person name="Pati A."/>
            <person name="Wagner M."/>
            <person name="Woyke T."/>
            <person name="Ollivier B."/>
            <person name="Klenk H.P."/>
            <person name="Spring S."/>
            <person name="Loy A."/>
        </authorList>
    </citation>
    <scope>NUCLEOTIDE SEQUENCE [LARGE SCALE GENOMIC DNA]</scope>
    <source>
        <strain evidence="2">ATCC BAA-275 / DSM 13257 / NCIMB 13706 / S10</strain>
    </source>
</reference>
<dbReference type="Gene3D" id="2.30.130.30">
    <property type="entry name" value="Hypothetical protein"/>
    <property type="match status" value="1"/>
</dbReference>
<dbReference type="eggNOG" id="COG4933">
    <property type="taxonomic scope" value="Bacteria"/>
</dbReference>
<accession>J7J2P6</accession>
<dbReference type="KEGG" id="dmi:Desmer_3383"/>
<dbReference type="STRING" id="768704.Desmer_3383"/>
<dbReference type="Proteomes" id="UP000005262">
    <property type="component" value="Chromosome"/>
</dbReference>
<reference evidence="2" key="2">
    <citation type="submission" date="2012-08" db="EMBL/GenBank/DDBJ databases">
        <title>Finished genome of Desulfosporosinus meridiei DSM 13257.</title>
        <authorList>
            <person name="Huntemann M."/>
            <person name="Wei C.-L."/>
            <person name="Han J."/>
            <person name="Detter J.C."/>
            <person name="Han C."/>
            <person name="Davenport K."/>
            <person name="Daligault H."/>
            <person name="Erkkila T."/>
            <person name="Gu W."/>
            <person name="Munk A.C.C."/>
            <person name="Teshima H."/>
            <person name="Xu Y."/>
            <person name="Chain P."/>
            <person name="Tapia R."/>
            <person name="Chen A."/>
            <person name="Krypides N."/>
            <person name="Mavromatis K."/>
            <person name="Markowitz V."/>
            <person name="Szeto E."/>
            <person name="Ivanova N."/>
            <person name="Mikhailova N."/>
            <person name="Ovchinnikova G."/>
            <person name="Pagani I."/>
            <person name="Pati A."/>
            <person name="Goodwin L."/>
            <person name="Peters L."/>
            <person name="Pitluck S."/>
            <person name="Woyke T."/>
            <person name="Pester M."/>
            <person name="Spring S."/>
            <person name="Ollivier B."/>
            <person name="Rattei T."/>
            <person name="Klenk H.-P."/>
            <person name="Wagner M."/>
            <person name="Loy A."/>
        </authorList>
    </citation>
    <scope>NUCLEOTIDE SEQUENCE [LARGE SCALE GENOMIC DNA]</scope>
    <source>
        <strain evidence="2">ATCC BAA-275 / DSM 13257 / NCIMB 13706 / S10</strain>
    </source>
</reference>
<dbReference type="AlphaFoldDB" id="J7J2P6"/>
<dbReference type="HOGENOM" id="CLU_135561_1_0_9"/>
<evidence type="ECO:0008006" key="3">
    <source>
        <dbReference type="Google" id="ProtNLM"/>
    </source>
</evidence>
<name>J7J2P6_DESMD</name>
<proteinExistence type="predicted"/>